<dbReference type="STRING" id="113540.ENSSFOP00015037232"/>
<dbReference type="PROSITE" id="PS50835">
    <property type="entry name" value="IG_LIKE"/>
    <property type="match status" value="2"/>
</dbReference>
<feature type="domain" description="Ig-like" evidence="2">
    <location>
        <begin position="235"/>
        <end position="308"/>
    </location>
</feature>
<dbReference type="InterPro" id="IPR003599">
    <property type="entry name" value="Ig_sub"/>
</dbReference>
<dbReference type="Pfam" id="PF13895">
    <property type="entry name" value="Ig_2"/>
    <property type="match status" value="1"/>
</dbReference>
<comment type="caution">
    <text evidence="3">The sequence shown here is derived from an EMBL/GenBank/DDBJ whole genome shotgun (WGS) entry which is preliminary data.</text>
</comment>
<dbReference type="PANTHER" id="PTHR13771">
    <property type="entry name" value="INTERCELLULAR ADHESION MOLECULE"/>
    <property type="match status" value="1"/>
</dbReference>
<dbReference type="InterPro" id="IPR013783">
    <property type="entry name" value="Ig-like_fold"/>
</dbReference>
<reference evidence="3 4" key="1">
    <citation type="submission" date="2015-08" db="EMBL/GenBank/DDBJ databases">
        <title>The genome of the Asian arowana (Scleropages formosus).</title>
        <authorList>
            <person name="Tan M.H."/>
            <person name="Gan H.M."/>
            <person name="Croft L.J."/>
            <person name="Austin C.M."/>
        </authorList>
    </citation>
    <scope>NUCLEOTIDE SEQUENCE [LARGE SCALE GENOMIC DNA]</scope>
    <source>
        <strain evidence="3">Aro1</strain>
    </source>
</reference>
<organism evidence="3 4">
    <name type="scientific">Scleropages formosus</name>
    <name type="common">Asian bonytongue</name>
    <name type="synonym">Osteoglossum formosum</name>
    <dbReference type="NCBI Taxonomy" id="113540"/>
    <lineage>
        <taxon>Eukaryota</taxon>
        <taxon>Metazoa</taxon>
        <taxon>Chordata</taxon>
        <taxon>Craniata</taxon>
        <taxon>Vertebrata</taxon>
        <taxon>Euteleostomi</taxon>
        <taxon>Actinopterygii</taxon>
        <taxon>Neopterygii</taxon>
        <taxon>Teleostei</taxon>
        <taxon>Osteoglossocephala</taxon>
        <taxon>Osteoglossomorpha</taxon>
        <taxon>Osteoglossiformes</taxon>
        <taxon>Osteoglossidae</taxon>
        <taxon>Scleropages</taxon>
    </lineage>
</organism>
<dbReference type="InterPro" id="IPR036179">
    <property type="entry name" value="Ig-like_dom_sf"/>
</dbReference>
<proteinExistence type="predicted"/>
<feature type="signal peptide" evidence="1">
    <location>
        <begin position="1"/>
        <end position="28"/>
    </location>
</feature>
<dbReference type="GO" id="GO:0007155">
    <property type="term" value="P:cell adhesion"/>
    <property type="evidence" value="ECO:0007669"/>
    <property type="project" value="InterPro"/>
</dbReference>
<dbReference type="InterPro" id="IPR007110">
    <property type="entry name" value="Ig-like_dom"/>
</dbReference>
<keyword evidence="1" id="KW-0732">Signal</keyword>
<dbReference type="EMBL" id="JARO02003552">
    <property type="protein sequence ID" value="KPP70271.1"/>
    <property type="molecule type" value="Genomic_DNA"/>
</dbReference>
<evidence type="ECO:0000313" key="3">
    <source>
        <dbReference type="EMBL" id="KPP70271.1"/>
    </source>
</evidence>
<sequence>MLSQLLIFPVVLVMGVILLPWQPIAVSADGYSCSLELRPARAVVAFGDPISVSCVASRPVRVLGWEAAVGAANTQRDLTVQWGVDSLTDWIEEPICYGVFFTAPRQCEEKLHLVLYKTPDSVSISSLNQTGPMQEGRQYQLQCEVHNIAPVQYLNLRWFREQTEVYNHTFSDLTPASPVQVSSTLLITPRRADDGAQYRCVAELDLGPEGPQPPLNMTSEPLSITVQYAPYFLSPNAEIIEVNKGDEVTLNCTAQGNPPPVYSWNISHSREKESDDQAVFISSSLSPGIYTCTSTNRLGMKNKQFTIKHKSRGMTFAAQML</sequence>
<evidence type="ECO:0000256" key="1">
    <source>
        <dbReference type="SAM" id="SignalP"/>
    </source>
</evidence>
<dbReference type="AlphaFoldDB" id="A0A0P7UJQ6"/>
<gene>
    <name evidence="3" type="ORF">Z043_110909</name>
</gene>
<evidence type="ECO:0000313" key="4">
    <source>
        <dbReference type="Proteomes" id="UP000034805"/>
    </source>
</evidence>
<dbReference type="PANTHER" id="PTHR13771:SF9">
    <property type="entry name" value="INTERCELLULAR ADHESION MOLECULE 5"/>
    <property type="match status" value="1"/>
</dbReference>
<dbReference type="GO" id="GO:0005178">
    <property type="term" value="F:integrin binding"/>
    <property type="evidence" value="ECO:0007669"/>
    <property type="project" value="InterPro"/>
</dbReference>
<dbReference type="SUPFAM" id="SSF48726">
    <property type="entry name" value="Immunoglobulin"/>
    <property type="match status" value="2"/>
</dbReference>
<dbReference type="Gene3D" id="2.60.40.10">
    <property type="entry name" value="Immunoglobulins"/>
    <property type="match status" value="3"/>
</dbReference>
<dbReference type="SMART" id="SM00409">
    <property type="entry name" value="IG"/>
    <property type="match status" value="2"/>
</dbReference>
<evidence type="ECO:0000259" key="2">
    <source>
        <dbReference type="PROSITE" id="PS50835"/>
    </source>
</evidence>
<accession>A0A0P7UJQ6</accession>
<dbReference type="Proteomes" id="UP000034805">
    <property type="component" value="Unassembled WGS sequence"/>
</dbReference>
<name>A0A0P7UJQ6_SCLFO</name>
<feature type="chain" id="PRO_5006143322" description="Ig-like domain-containing protein" evidence="1">
    <location>
        <begin position="29"/>
        <end position="321"/>
    </location>
</feature>
<feature type="domain" description="Ig-like" evidence="2">
    <location>
        <begin position="119"/>
        <end position="218"/>
    </location>
</feature>
<protein>
    <recommendedName>
        <fullName evidence="2">Ig-like domain-containing protein</fullName>
    </recommendedName>
</protein>
<dbReference type="InterPro" id="IPR047012">
    <property type="entry name" value="ICAM_VCAM"/>
</dbReference>